<organism evidence="1 2">
    <name type="scientific">Desulfonispora thiosulfatigenes DSM 11270</name>
    <dbReference type="NCBI Taxonomy" id="656914"/>
    <lineage>
        <taxon>Bacteria</taxon>
        <taxon>Bacillati</taxon>
        <taxon>Bacillota</taxon>
        <taxon>Clostridia</taxon>
        <taxon>Eubacteriales</taxon>
        <taxon>Peptococcaceae</taxon>
        <taxon>Desulfonispora</taxon>
    </lineage>
</organism>
<protein>
    <submittedName>
        <fullName evidence="1">Uncharacterized protein</fullName>
    </submittedName>
</protein>
<dbReference type="Proteomes" id="UP000192731">
    <property type="component" value="Unassembled WGS sequence"/>
</dbReference>
<dbReference type="EMBL" id="FWWT01000022">
    <property type="protein sequence ID" value="SMB93718.1"/>
    <property type="molecule type" value="Genomic_DNA"/>
</dbReference>
<reference evidence="1 2" key="1">
    <citation type="submission" date="2017-04" db="EMBL/GenBank/DDBJ databases">
        <authorList>
            <person name="Afonso C.L."/>
            <person name="Miller P.J."/>
            <person name="Scott M.A."/>
            <person name="Spackman E."/>
            <person name="Goraichik I."/>
            <person name="Dimitrov K.M."/>
            <person name="Suarez D.L."/>
            <person name="Swayne D.E."/>
        </authorList>
    </citation>
    <scope>NUCLEOTIDE SEQUENCE [LARGE SCALE GENOMIC DNA]</scope>
    <source>
        <strain evidence="1 2">DSM 11270</strain>
    </source>
</reference>
<dbReference type="OrthoDB" id="2990035at2"/>
<accession>A0A1W1VK56</accession>
<evidence type="ECO:0000313" key="2">
    <source>
        <dbReference type="Proteomes" id="UP000192731"/>
    </source>
</evidence>
<dbReference type="AlphaFoldDB" id="A0A1W1VK56"/>
<gene>
    <name evidence="1" type="ORF">SAMN00017405_0083</name>
</gene>
<proteinExistence type="predicted"/>
<dbReference type="RefSeq" id="WP_084053909.1">
    <property type="nucleotide sequence ID" value="NZ_FWWT01000022.1"/>
</dbReference>
<dbReference type="STRING" id="656914.SAMN00017405_0083"/>
<evidence type="ECO:0000313" key="1">
    <source>
        <dbReference type="EMBL" id="SMB93718.1"/>
    </source>
</evidence>
<sequence>MNELDKILKFIYSFFSDINYVENNNLIYEFNNDNLNLNKKDDKVIGLNILKKIQNLIPEFKVIDWTDLEDTRCYEFRILLNKVENILDDDNDLLKVLGGKRQDLYLFISRIANYYYMYIEDTEFNEDTGELKFTKNISFDKYSLDIKNKLEMLMNDLGYIRLDDEVAKTVILNVETEYLEKNKVKIFNCLFTEFDELYEKKIVQRVLNNK</sequence>
<keyword evidence="2" id="KW-1185">Reference proteome</keyword>
<name>A0A1W1VK56_DESTI</name>